<dbReference type="KEGG" id="elj:ELUMI_v1c04120"/>
<gene>
    <name evidence="1" type="ORF">ELUMI_v1c04120</name>
</gene>
<evidence type="ECO:0000313" key="2">
    <source>
        <dbReference type="Proteomes" id="UP000232063"/>
    </source>
</evidence>
<dbReference type="Proteomes" id="UP000232063">
    <property type="component" value="Chromosome"/>
</dbReference>
<dbReference type="AlphaFoldDB" id="A0A2K8NUC1"/>
<accession>A0A2K8NUC1</accession>
<dbReference type="InterPro" id="IPR011889">
    <property type="entry name" value="Liste_lipo_26"/>
</dbReference>
<dbReference type="Pfam" id="PF03382">
    <property type="entry name" value="DUF285"/>
    <property type="match status" value="1"/>
</dbReference>
<dbReference type="NCBIfam" id="TIGR02167">
    <property type="entry name" value="Liste_lipo_26"/>
    <property type="match status" value="5"/>
</dbReference>
<dbReference type="InterPro" id="IPR005046">
    <property type="entry name" value="DUF285"/>
</dbReference>
<evidence type="ECO:0000313" key="1">
    <source>
        <dbReference type="EMBL" id="ATZ17136.1"/>
    </source>
</evidence>
<reference evidence="1 2" key="1">
    <citation type="submission" date="2017-11" db="EMBL/GenBank/DDBJ databases">
        <title>Genome sequence of Entomoplasma luminosum PIMN-1 (ATCC 49195).</title>
        <authorList>
            <person name="Lo W.-S."/>
            <person name="Gasparich G.E."/>
            <person name="Kuo C.-H."/>
        </authorList>
    </citation>
    <scope>NUCLEOTIDE SEQUENCE [LARGE SCALE GENOMIC DNA]</scope>
    <source>
        <strain evidence="1 2">PIMN-1</strain>
    </source>
</reference>
<evidence type="ECO:0008006" key="3">
    <source>
        <dbReference type="Google" id="ProtNLM"/>
    </source>
</evidence>
<keyword evidence="2" id="KW-1185">Reference proteome</keyword>
<sequence length="537" mass="59268">MLELLRGTTASVFACTKKNQKININTRIHNTNLGELDNNNEQTIRRAIMDKNPDPNSTFTFNIKDITTTTAKVEGTGDYTGTVDVTFTLKNDISTFIKVKALGELENDQEATIRNAIKAKNPGIETVTFDLKDITISTAKVEGTGEYTGTVDVTFTIKKDLSSFIKIKELGKINNNQETTITDAIISKNPTAQQATFTITNIQPTTAKVTGTGDFIGEVDVTYSIAKDISTLEKTLQNILNQHDETLLTVAEIQTLMKTAIPDSDGIGVVQTQVDPTIGAVGFEFNGEKSVNYFGKLDLYQVLHKNTNNKTIYLDPSTGKISQTEDVAQLANAKQILNIGWDITSKASIYNLPTTIVKVPNYISTNIQSIASLFKGLGQISDISGWNTSNITNMSHLFEKNQAFNGDISKWDTSNVFEMESMFHEAKSFNGDISKWNTAKLTSMNDIFGSASAFNQNISAWNTTLVTDMSYAFADATAFNQDISKWNTAKVTDMSYMFSNANAFNQDLSKWNVAAVTSHDNFATNPNWPKEKQPKFK</sequence>
<dbReference type="EMBL" id="CP024963">
    <property type="protein sequence ID" value="ATZ17136.1"/>
    <property type="molecule type" value="Genomic_DNA"/>
</dbReference>
<proteinExistence type="predicted"/>
<protein>
    <recommendedName>
        <fullName evidence="3">BspA family leucine-rich repeat surface protein</fullName>
    </recommendedName>
</protein>
<dbReference type="RefSeq" id="WP_198514032.1">
    <property type="nucleotide sequence ID" value="NZ_CP024963.1"/>
</dbReference>
<name>A0A2K8NUC1_9MOLU</name>
<organism evidence="1 2">
    <name type="scientific">Williamsoniiplasma luminosum</name>
    <dbReference type="NCBI Taxonomy" id="214888"/>
    <lineage>
        <taxon>Bacteria</taxon>
        <taxon>Bacillati</taxon>
        <taxon>Mycoplasmatota</taxon>
        <taxon>Mollicutes</taxon>
        <taxon>Entomoplasmatales</taxon>
        <taxon>Williamsoniiplasma</taxon>
    </lineage>
</organism>